<evidence type="ECO:0000259" key="6">
    <source>
        <dbReference type="Pfam" id="PF08281"/>
    </source>
</evidence>
<dbReference type="EMBL" id="AP024849">
    <property type="protein sequence ID" value="BCZ44276.1"/>
    <property type="molecule type" value="Genomic_DNA"/>
</dbReference>
<accession>A0ABM7T5P9</accession>
<dbReference type="InterPro" id="IPR039425">
    <property type="entry name" value="RNA_pol_sigma-70-like"/>
</dbReference>
<evidence type="ECO:0000256" key="4">
    <source>
        <dbReference type="ARBA" id="ARBA00023163"/>
    </source>
</evidence>
<dbReference type="SUPFAM" id="SSF88946">
    <property type="entry name" value="Sigma2 domain of RNA polymerase sigma factors"/>
    <property type="match status" value="1"/>
</dbReference>
<dbReference type="CDD" id="cd06171">
    <property type="entry name" value="Sigma70_r4"/>
    <property type="match status" value="1"/>
</dbReference>
<protein>
    <recommendedName>
        <fullName evidence="9">ECF RNA polymerase sigma factor SigW</fullName>
    </recommendedName>
</protein>
<dbReference type="InterPro" id="IPR013249">
    <property type="entry name" value="RNA_pol_sigma70_r4_t2"/>
</dbReference>
<dbReference type="Gene3D" id="1.10.1740.10">
    <property type="match status" value="1"/>
</dbReference>
<dbReference type="InterPro" id="IPR013325">
    <property type="entry name" value="RNA_pol_sigma_r2"/>
</dbReference>
<evidence type="ECO:0000313" key="7">
    <source>
        <dbReference type="EMBL" id="BCZ44276.1"/>
    </source>
</evidence>
<dbReference type="PANTHER" id="PTHR43133:SF51">
    <property type="entry name" value="RNA POLYMERASE SIGMA FACTOR"/>
    <property type="match status" value="1"/>
</dbReference>
<name>A0ABM7T5P9_9CLOT</name>
<organism evidence="7 8">
    <name type="scientific">Clostridium gelidum</name>
    <dbReference type="NCBI Taxonomy" id="704125"/>
    <lineage>
        <taxon>Bacteria</taxon>
        <taxon>Bacillati</taxon>
        <taxon>Bacillota</taxon>
        <taxon>Clostridia</taxon>
        <taxon>Eubacteriales</taxon>
        <taxon>Clostridiaceae</taxon>
        <taxon>Clostridium</taxon>
    </lineage>
</organism>
<dbReference type="NCBIfam" id="TIGR02937">
    <property type="entry name" value="sigma70-ECF"/>
    <property type="match status" value="1"/>
</dbReference>
<dbReference type="Proteomes" id="UP000824633">
    <property type="component" value="Chromosome"/>
</dbReference>
<evidence type="ECO:0008006" key="9">
    <source>
        <dbReference type="Google" id="ProtNLM"/>
    </source>
</evidence>
<evidence type="ECO:0000256" key="3">
    <source>
        <dbReference type="ARBA" id="ARBA00023082"/>
    </source>
</evidence>
<evidence type="ECO:0000259" key="5">
    <source>
        <dbReference type="Pfam" id="PF04542"/>
    </source>
</evidence>
<keyword evidence="3" id="KW-0731">Sigma factor</keyword>
<feature type="domain" description="RNA polymerase sigma factor 70 region 4 type 2" evidence="6">
    <location>
        <begin position="123"/>
        <end position="172"/>
    </location>
</feature>
<dbReference type="Pfam" id="PF08281">
    <property type="entry name" value="Sigma70_r4_2"/>
    <property type="match status" value="1"/>
</dbReference>
<evidence type="ECO:0000256" key="2">
    <source>
        <dbReference type="ARBA" id="ARBA00023015"/>
    </source>
</evidence>
<dbReference type="SUPFAM" id="SSF88659">
    <property type="entry name" value="Sigma3 and sigma4 domains of RNA polymerase sigma factors"/>
    <property type="match status" value="1"/>
</dbReference>
<dbReference type="RefSeq" id="WP_224035965.1">
    <property type="nucleotide sequence ID" value="NZ_AP024849.1"/>
</dbReference>
<dbReference type="PANTHER" id="PTHR43133">
    <property type="entry name" value="RNA POLYMERASE ECF-TYPE SIGMA FACTO"/>
    <property type="match status" value="1"/>
</dbReference>
<gene>
    <name evidence="7" type="ORF">psyc5s11_03430</name>
</gene>
<keyword evidence="2" id="KW-0805">Transcription regulation</keyword>
<dbReference type="InterPro" id="IPR007627">
    <property type="entry name" value="RNA_pol_sigma70_r2"/>
</dbReference>
<dbReference type="InterPro" id="IPR013324">
    <property type="entry name" value="RNA_pol_sigma_r3/r4-like"/>
</dbReference>
<keyword evidence="4" id="KW-0804">Transcription</keyword>
<evidence type="ECO:0000256" key="1">
    <source>
        <dbReference type="ARBA" id="ARBA00010641"/>
    </source>
</evidence>
<proteinExistence type="inferred from homology"/>
<dbReference type="Pfam" id="PF04542">
    <property type="entry name" value="Sigma70_r2"/>
    <property type="match status" value="1"/>
</dbReference>
<comment type="similarity">
    <text evidence="1">Belongs to the sigma-70 factor family. ECF subfamily.</text>
</comment>
<dbReference type="InterPro" id="IPR014284">
    <property type="entry name" value="RNA_pol_sigma-70_dom"/>
</dbReference>
<feature type="domain" description="RNA polymerase sigma-70 region 2" evidence="5">
    <location>
        <begin position="25"/>
        <end position="78"/>
    </location>
</feature>
<dbReference type="InterPro" id="IPR036388">
    <property type="entry name" value="WH-like_DNA-bd_sf"/>
</dbReference>
<dbReference type="Gene3D" id="1.10.10.10">
    <property type="entry name" value="Winged helix-like DNA-binding domain superfamily/Winged helix DNA-binding domain"/>
    <property type="match status" value="1"/>
</dbReference>
<sequence>MDIEEIVTRCKLGEKEAFRELLQTVEKKALATAYYLSGNKGIAEDILQETYMKCFLEINKLKDPKAFKVWFFKILVRTGWEMSKKQSVLVPLEITSENEELFCDKNQGRENAIDSYEIKYVMQNAVNNLSENLKTVVILYYYNDMSIEEISKVTGCFKATVKSRLFYARAALKKQLGSYFEEENEMRIVK</sequence>
<keyword evidence="8" id="KW-1185">Reference proteome</keyword>
<reference evidence="8" key="1">
    <citation type="submission" date="2021-07" db="EMBL/GenBank/DDBJ databases">
        <title>Complete genome sequencing of a Clostridium isolate.</title>
        <authorList>
            <person name="Ueki A."/>
            <person name="Tonouchi A."/>
        </authorList>
    </citation>
    <scope>NUCLEOTIDE SEQUENCE [LARGE SCALE GENOMIC DNA]</scope>
    <source>
        <strain evidence="8">C5S11</strain>
    </source>
</reference>
<evidence type="ECO:0000313" key="8">
    <source>
        <dbReference type="Proteomes" id="UP000824633"/>
    </source>
</evidence>